<accession>A0A9P8UPK4</accession>
<name>A0A9P8UPK4_9PEZI</name>
<dbReference type="GO" id="GO:0046872">
    <property type="term" value="F:metal ion binding"/>
    <property type="evidence" value="ECO:0007669"/>
    <property type="project" value="InterPro"/>
</dbReference>
<dbReference type="RefSeq" id="XP_045960168.1">
    <property type="nucleotide sequence ID" value="XM_046095752.1"/>
</dbReference>
<proteinExistence type="predicted"/>
<dbReference type="Pfam" id="PF02655">
    <property type="entry name" value="ATP-grasp_3"/>
    <property type="match status" value="1"/>
</dbReference>
<evidence type="ECO:0000256" key="1">
    <source>
        <dbReference type="PROSITE-ProRule" id="PRU00409"/>
    </source>
</evidence>
<reference evidence="3" key="1">
    <citation type="journal article" date="2021" name="Nat. Commun.">
        <title>Genetic determinants of endophytism in the Arabidopsis root mycobiome.</title>
        <authorList>
            <person name="Mesny F."/>
            <person name="Miyauchi S."/>
            <person name="Thiergart T."/>
            <person name="Pickel B."/>
            <person name="Atanasova L."/>
            <person name="Karlsson M."/>
            <person name="Huettel B."/>
            <person name="Barry K.W."/>
            <person name="Haridas S."/>
            <person name="Chen C."/>
            <person name="Bauer D."/>
            <person name="Andreopoulos W."/>
            <person name="Pangilinan J."/>
            <person name="LaButti K."/>
            <person name="Riley R."/>
            <person name="Lipzen A."/>
            <person name="Clum A."/>
            <person name="Drula E."/>
            <person name="Henrissat B."/>
            <person name="Kohler A."/>
            <person name="Grigoriev I.V."/>
            <person name="Martin F.M."/>
            <person name="Hacquard S."/>
        </authorList>
    </citation>
    <scope>NUCLEOTIDE SEQUENCE</scope>
    <source>
        <strain evidence="3">MPI-SDFR-AT-0073</strain>
    </source>
</reference>
<comment type="caution">
    <text evidence="3">The sequence shown here is derived from an EMBL/GenBank/DDBJ whole genome shotgun (WGS) entry which is preliminary data.</text>
</comment>
<dbReference type="OrthoDB" id="5946236at2759"/>
<dbReference type="InterPro" id="IPR003806">
    <property type="entry name" value="ATP-grasp_PylC-type"/>
</dbReference>
<evidence type="ECO:0000313" key="3">
    <source>
        <dbReference type="EMBL" id="KAH6655903.1"/>
    </source>
</evidence>
<dbReference type="InterPro" id="IPR053269">
    <property type="entry name" value="Asp-Met_ligase"/>
</dbReference>
<evidence type="ECO:0000259" key="2">
    <source>
        <dbReference type="PROSITE" id="PS50975"/>
    </source>
</evidence>
<protein>
    <recommendedName>
        <fullName evidence="2">ATP-grasp domain-containing protein</fullName>
    </recommendedName>
</protein>
<dbReference type="PANTHER" id="PTHR37018">
    <property type="entry name" value="CULTURE SPECIFIC PROTEIN, PUTATIVE (AFU_ORTHOLOGUE AFUA_2G00130)-RELATED"/>
    <property type="match status" value="1"/>
</dbReference>
<evidence type="ECO:0000313" key="4">
    <source>
        <dbReference type="Proteomes" id="UP000758603"/>
    </source>
</evidence>
<dbReference type="EMBL" id="JAGPXC010000003">
    <property type="protein sequence ID" value="KAH6655903.1"/>
    <property type="molecule type" value="Genomic_DNA"/>
</dbReference>
<organism evidence="3 4">
    <name type="scientific">Truncatella angustata</name>
    <dbReference type="NCBI Taxonomy" id="152316"/>
    <lineage>
        <taxon>Eukaryota</taxon>
        <taxon>Fungi</taxon>
        <taxon>Dikarya</taxon>
        <taxon>Ascomycota</taxon>
        <taxon>Pezizomycotina</taxon>
        <taxon>Sordariomycetes</taxon>
        <taxon>Xylariomycetidae</taxon>
        <taxon>Amphisphaeriales</taxon>
        <taxon>Sporocadaceae</taxon>
        <taxon>Truncatella</taxon>
    </lineage>
</organism>
<gene>
    <name evidence="3" type="ORF">BKA67DRAFT_251731</name>
</gene>
<dbReference type="Proteomes" id="UP000758603">
    <property type="component" value="Unassembled WGS sequence"/>
</dbReference>
<dbReference type="PROSITE" id="PS50975">
    <property type="entry name" value="ATP_GRASP"/>
    <property type="match status" value="1"/>
</dbReference>
<dbReference type="PANTHER" id="PTHR37018:SF1">
    <property type="entry name" value="CULTURE SPECIFIC PROTEIN, PUTATIVE (AFU_ORTHOLOGUE AFUA_2G00130)-RELATED"/>
    <property type="match status" value="1"/>
</dbReference>
<keyword evidence="4" id="KW-1185">Reference proteome</keyword>
<dbReference type="GO" id="GO:0005524">
    <property type="term" value="F:ATP binding"/>
    <property type="evidence" value="ECO:0007669"/>
    <property type="project" value="UniProtKB-UniRule"/>
</dbReference>
<keyword evidence="1" id="KW-0067">ATP-binding</keyword>
<dbReference type="Gene3D" id="3.30.470.20">
    <property type="entry name" value="ATP-grasp fold, B domain"/>
    <property type="match status" value="1"/>
</dbReference>
<keyword evidence="1" id="KW-0547">Nucleotide-binding</keyword>
<dbReference type="AlphaFoldDB" id="A0A9P8UPK4"/>
<feature type="domain" description="ATP-grasp" evidence="2">
    <location>
        <begin position="80"/>
        <end position="290"/>
    </location>
</feature>
<dbReference type="GeneID" id="70124645"/>
<dbReference type="SUPFAM" id="SSF56059">
    <property type="entry name" value="Glutathione synthetase ATP-binding domain-like"/>
    <property type="match status" value="1"/>
</dbReference>
<sequence length="350" mass="39643">MEVILLGPNATSAGMKRAVLQLAPAQRHKPRFLDLEKGDIQAQLLEVCQDKKLLFWRPQGWMKQHDCLIDPQEGYDINSKKFLITSGIKTPKSVVVNLQDMNLDSPESVLSTTTLPFVLKLCRAGCGFGTYIVTDEGRRRTMIDAMRKYQHKGVTEVLVSEYIDLVQDLAVHFLIGAADSERNHDNPLILGVTVQTLNKEGKWVGGHIDYSAQDALQNLVQQTVRETAKRMPRSYIGWAGIDIVVDREGRQWVVDLNARFTGSMPICFLSQHFWKMCDLRMAQFGAFNYRGNVDDIYERLRPLLDLGQIIVTATAEIYDGDNMADIVWGGRDAEDLRQVEQWIKMKLATA</sequence>
<dbReference type="InterPro" id="IPR011761">
    <property type="entry name" value="ATP-grasp"/>
</dbReference>